<dbReference type="EC" id="2.5.1.17" evidence="3"/>
<protein>
    <recommendedName>
        <fullName evidence="3">corrinoid adenosyltransferase</fullName>
        <ecNumber evidence="3">2.5.1.17</ecNumber>
    </recommendedName>
    <alternativeName>
        <fullName evidence="5">Cob(II)alamin adenosyltransferase</fullName>
    </alternativeName>
    <alternativeName>
        <fullName evidence="7">Cob(II)yrinic acid a,c-diamide adenosyltransferase</fullName>
    </alternativeName>
    <alternativeName>
        <fullName evidence="6">Cobinamide/cobalamin adenosyltransferase</fullName>
    </alternativeName>
</protein>
<evidence type="ECO:0000256" key="8">
    <source>
        <dbReference type="ARBA" id="ARBA00048555"/>
    </source>
</evidence>
<dbReference type="GO" id="GO:0009236">
    <property type="term" value="P:cobalamin biosynthetic process"/>
    <property type="evidence" value="ECO:0007669"/>
    <property type="project" value="InterPro"/>
</dbReference>
<evidence type="ECO:0000256" key="3">
    <source>
        <dbReference type="ARBA" id="ARBA00012454"/>
    </source>
</evidence>
<dbReference type="Proteomes" id="UP000722750">
    <property type="component" value="Unassembled WGS sequence"/>
</dbReference>
<dbReference type="AlphaFoldDB" id="A0A941W3H7"/>
<evidence type="ECO:0000256" key="9">
    <source>
        <dbReference type="ARBA" id="ARBA00048692"/>
    </source>
</evidence>
<dbReference type="Gene3D" id="3.40.50.300">
    <property type="entry name" value="P-loop containing nucleotide triphosphate hydrolases"/>
    <property type="match status" value="1"/>
</dbReference>
<comment type="similarity">
    <text evidence="2">Belongs to the Cob(I)alamin adenosyltransferase family.</text>
</comment>
<evidence type="ECO:0000256" key="4">
    <source>
        <dbReference type="ARBA" id="ARBA00024929"/>
    </source>
</evidence>
<accession>A0A941W3H7</accession>
<dbReference type="GO" id="GO:0005524">
    <property type="term" value="F:ATP binding"/>
    <property type="evidence" value="ECO:0007669"/>
    <property type="project" value="InterPro"/>
</dbReference>
<comment type="function">
    <text evidence="4">Required for both de novo synthesis of the corrin ring for the assimilation of exogenous corrinoids. Participates in the adenosylation of a variety of incomplete and complete corrinoids.</text>
</comment>
<dbReference type="EMBL" id="JAANXD010000064">
    <property type="protein sequence ID" value="MBS1258504.1"/>
    <property type="molecule type" value="Genomic_DNA"/>
</dbReference>
<name>A0A941W3H7_9BACT</name>
<dbReference type="GO" id="GO:0008817">
    <property type="term" value="F:corrinoid adenosyltransferase activity"/>
    <property type="evidence" value="ECO:0007669"/>
    <property type="project" value="UniProtKB-EC"/>
</dbReference>
<dbReference type="InterPro" id="IPR003724">
    <property type="entry name" value="CblAdoTrfase_CobA"/>
</dbReference>
<evidence type="ECO:0000256" key="2">
    <source>
        <dbReference type="ARBA" id="ARBA00007487"/>
    </source>
</evidence>
<gene>
    <name evidence="10" type="ORF">MAG551_01563</name>
</gene>
<dbReference type="Pfam" id="PF02572">
    <property type="entry name" value="CobA_CobO_BtuR"/>
    <property type="match status" value="1"/>
</dbReference>
<evidence type="ECO:0000256" key="1">
    <source>
        <dbReference type="ARBA" id="ARBA00005121"/>
    </source>
</evidence>
<dbReference type="SUPFAM" id="SSF52540">
    <property type="entry name" value="P-loop containing nucleoside triphosphate hydrolases"/>
    <property type="match status" value="1"/>
</dbReference>
<dbReference type="PANTHER" id="PTHR46638:SF1">
    <property type="entry name" value="CORRINOID ADENOSYLTRANSFERASE"/>
    <property type="match status" value="1"/>
</dbReference>
<evidence type="ECO:0000256" key="6">
    <source>
        <dbReference type="ARBA" id="ARBA00033334"/>
    </source>
</evidence>
<evidence type="ECO:0000313" key="10">
    <source>
        <dbReference type="EMBL" id="MBS1258504.1"/>
    </source>
</evidence>
<dbReference type="InterPro" id="IPR027417">
    <property type="entry name" value="P-loop_NTPase"/>
</dbReference>
<evidence type="ECO:0000256" key="7">
    <source>
        <dbReference type="ARBA" id="ARBA00033354"/>
    </source>
</evidence>
<comment type="catalytic activity">
    <reaction evidence="9">
        <text>2 cob(II)alamin + reduced [electron-transfer flavoprotein] + 2 ATP = 2 adenosylcob(III)alamin + 2 triphosphate + oxidized [electron-transfer flavoprotein] + 3 H(+)</text>
        <dbReference type="Rhea" id="RHEA:28671"/>
        <dbReference type="Rhea" id="RHEA-COMP:10685"/>
        <dbReference type="Rhea" id="RHEA-COMP:10686"/>
        <dbReference type="ChEBI" id="CHEBI:15378"/>
        <dbReference type="ChEBI" id="CHEBI:16304"/>
        <dbReference type="ChEBI" id="CHEBI:18036"/>
        <dbReference type="ChEBI" id="CHEBI:18408"/>
        <dbReference type="ChEBI" id="CHEBI:30616"/>
        <dbReference type="ChEBI" id="CHEBI:57692"/>
        <dbReference type="ChEBI" id="CHEBI:58307"/>
        <dbReference type="EC" id="2.5.1.17"/>
    </reaction>
</comment>
<sequence length="58" mass="6152">MPEITRLVPKEKKGLIVVITGNGKGKTTSALGIAVRACGHDMRVSIIQLMKGDLYAGD</sequence>
<organism evidence="10 11">
    <name type="scientific">Candidatus Scalindua arabica</name>
    <dbReference type="NCBI Taxonomy" id="1127984"/>
    <lineage>
        <taxon>Bacteria</taxon>
        <taxon>Pseudomonadati</taxon>
        <taxon>Planctomycetota</taxon>
        <taxon>Candidatus Brocadiia</taxon>
        <taxon>Candidatus Brocadiales</taxon>
        <taxon>Candidatus Scalinduaceae</taxon>
        <taxon>Candidatus Scalindua</taxon>
    </lineage>
</organism>
<comment type="caution">
    <text evidence="10">The sequence shown here is derived from an EMBL/GenBank/DDBJ whole genome shotgun (WGS) entry which is preliminary data.</text>
</comment>
<evidence type="ECO:0000256" key="5">
    <source>
        <dbReference type="ARBA" id="ARBA00031529"/>
    </source>
</evidence>
<dbReference type="PANTHER" id="PTHR46638">
    <property type="entry name" value="CORRINOID ADENOSYLTRANSFERASE"/>
    <property type="match status" value="1"/>
</dbReference>
<comment type="pathway">
    <text evidence="1">Cofactor biosynthesis; adenosylcobalamin biosynthesis; adenosylcobalamin from cob(II)yrinate a,c-diamide: step 2/7.</text>
</comment>
<reference evidence="10" key="1">
    <citation type="journal article" date="2021" name="ISME J.">
        <title>Fine-scale metabolic discontinuity in a stratified prokaryote microbiome of a Red Sea deep halocline.</title>
        <authorList>
            <person name="Michoud G."/>
            <person name="Ngugi D.K."/>
            <person name="Barozzi A."/>
            <person name="Merlino G."/>
            <person name="Calleja M.L."/>
            <person name="Delgado-Huertas A."/>
            <person name="Moran X.A.G."/>
            <person name="Daffonchio D."/>
        </authorList>
    </citation>
    <scope>NUCLEOTIDE SEQUENCE</scope>
    <source>
        <strain evidence="10">SuakinDeep_MAG55_1</strain>
    </source>
</reference>
<comment type="catalytic activity">
    <reaction evidence="8">
        <text>2 cob(II)yrinate a,c diamide + reduced [electron-transfer flavoprotein] + 2 ATP = 2 adenosylcob(III)yrinate a,c-diamide + 2 triphosphate + oxidized [electron-transfer flavoprotein] + 3 H(+)</text>
        <dbReference type="Rhea" id="RHEA:11528"/>
        <dbReference type="Rhea" id="RHEA-COMP:10685"/>
        <dbReference type="Rhea" id="RHEA-COMP:10686"/>
        <dbReference type="ChEBI" id="CHEBI:15378"/>
        <dbReference type="ChEBI" id="CHEBI:18036"/>
        <dbReference type="ChEBI" id="CHEBI:30616"/>
        <dbReference type="ChEBI" id="CHEBI:57692"/>
        <dbReference type="ChEBI" id="CHEBI:58307"/>
        <dbReference type="ChEBI" id="CHEBI:58503"/>
        <dbReference type="ChEBI" id="CHEBI:58537"/>
        <dbReference type="EC" id="2.5.1.17"/>
    </reaction>
</comment>
<evidence type="ECO:0000313" key="11">
    <source>
        <dbReference type="Proteomes" id="UP000722750"/>
    </source>
</evidence>
<proteinExistence type="inferred from homology"/>